<feature type="compositionally biased region" description="Low complexity" evidence="1">
    <location>
        <begin position="117"/>
        <end position="126"/>
    </location>
</feature>
<keyword evidence="3" id="KW-1185">Reference proteome</keyword>
<dbReference type="PANTHER" id="PTHR33168">
    <property type="entry name" value="STRESS INDUCED PROTEIN-RELATED"/>
    <property type="match status" value="1"/>
</dbReference>
<dbReference type="AlphaFoldDB" id="A0AAD8P0L0"/>
<sequence length="144" mass="16304">MDDDTHKPSFKDKIKRFLCFSCCFTVDRRETLHSASTSSTSDNTKRPLYLIAASSQWIKSRATVDLPEIKYKCSNVLGRIKNHRRRRRSSTDFRYDPLSYALNFEDDSSGNVENNAPVNSFSSRLPSSPPSADLQKFLSTAAVS</sequence>
<name>A0AAD8P0L0_TARER</name>
<evidence type="ECO:0000256" key="1">
    <source>
        <dbReference type="SAM" id="MobiDB-lite"/>
    </source>
</evidence>
<comment type="caution">
    <text evidence="2">The sequence shown here is derived from an EMBL/GenBank/DDBJ whole genome shotgun (WGS) entry which is preliminary data.</text>
</comment>
<accession>A0AAD8P0L0</accession>
<reference evidence="2" key="1">
    <citation type="journal article" date="2023" name="bioRxiv">
        <title>Improved chromosome-level genome assembly for marigold (Tagetes erecta).</title>
        <authorList>
            <person name="Jiang F."/>
            <person name="Yuan L."/>
            <person name="Wang S."/>
            <person name="Wang H."/>
            <person name="Xu D."/>
            <person name="Wang A."/>
            <person name="Fan W."/>
        </authorList>
    </citation>
    <scope>NUCLEOTIDE SEQUENCE</scope>
    <source>
        <strain evidence="2">WSJ</strain>
        <tissue evidence="2">Leaf</tissue>
    </source>
</reference>
<evidence type="ECO:0000313" key="2">
    <source>
        <dbReference type="EMBL" id="KAK1434670.1"/>
    </source>
</evidence>
<protein>
    <submittedName>
        <fullName evidence="2">Uncharacterized protein</fullName>
    </submittedName>
</protein>
<organism evidence="2 3">
    <name type="scientific">Tagetes erecta</name>
    <name type="common">African marigold</name>
    <dbReference type="NCBI Taxonomy" id="13708"/>
    <lineage>
        <taxon>Eukaryota</taxon>
        <taxon>Viridiplantae</taxon>
        <taxon>Streptophyta</taxon>
        <taxon>Embryophyta</taxon>
        <taxon>Tracheophyta</taxon>
        <taxon>Spermatophyta</taxon>
        <taxon>Magnoliopsida</taxon>
        <taxon>eudicotyledons</taxon>
        <taxon>Gunneridae</taxon>
        <taxon>Pentapetalae</taxon>
        <taxon>asterids</taxon>
        <taxon>campanulids</taxon>
        <taxon>Asterales</taxon>
        <taxon>Asteraceae</taxon>
        <taxon>Asteroideae</taxon>
        <taxon>Heliantheae alliance</taxon>
        <taxon>Tageteae</taxon>
        <taxon>Tagetes</taxon>
    </lineage>
</organism>
<proteinExistence type="predicted"/>
<gene>
    <name evidence="2" type="ORF">QVD17_00419</name>
</gene>
<dbReference type="EMBL" id="JAUHHV010000001">
    <property type="protein sequence ID" value="KAK1434670.1"/>
    <property type="molecule type" value="Genomic_DNA"/>
</dbReference>
<dbReference type="Proteomes" id="UP001229421">
    <property type="component" value="Unassembled WGS sequence"/>
</dbReference>
<feature type="region of interest" description="Disordered" evidence="1">
    <location>
        <begin position="105"/>
        <end position="132"/>
    </location>
</feature>
<evidence type="ECO:0000313" key="3">
    <source>
        <dbReference type="Proteomes" id="UP001229421"/>
    </source>
</evidence>